<feature type="compositionally biased region" description="Gly residues" evidence="4">
    <location>
        <begin position="405"/>
        <end position="425"/>
    </location>
</feature>
<evidence type="ECO:0000256" key="1">
    <source>
        <dbReference type="ARBA" id="ARBA00004123"/>
    </source>
</evidence>
<feature type="compositionally biased region" description="Gly residues" evidence="4">
    <location>
        <begin position="322"/>
        <end position="333"/>
    </location>
</feature>
<reference evidence="6" key="1">
    <citation type="submission" date="2021-01" db="EMBL/GenBank/DDBJ databases">
        <authorList>
            <person name="Zahm M."/>
            <person name="Roques C."/>
            <person name="Cabau C."/>
            <person name="Klopp C."/>
            <person name="Donnadieu C."/>
            <person name="Jouanno E."/>
            <person name="Lampietro C."/>
            <person name="Louis A."/>
            <person name="Herpin A."/>
            <person name="Echchiki A."/>
            <person name="Berthelot C."/>
            <person name="Parey E."/>
            <person name="Roest-Crollius H."/>
            <person name="Braasch I."/>
            <person name="Postlethwait J."/>
            <person name="Bobe J."/>
            <person name="Montfort J."/>
            <person name="Bouchez O."/>
            <person name="Begum T."/>
            <person name="Mejri S."/>
            <person name="Adams A."/>
            <person name="Chen W.-J."/>
            <person name="Guiguen Y."/>
        </authorList>
    </citation>
    <scope>NUCLEOTIDE SEQUENCE</scope>
    <source>
        <tissue evidence="6">Blood</tissue>
    </source>
</reference>
<organism evidence="6 7">
    <name type="scientific">Albula goreensis</name>
    <dbReference type="NCBI Taxonomy" id="1534307"/>
    <lineage>
        <taxon>Eukaryota</taxon>
        <taxon>Metazoa</taxon>
        <taxon>Chordata</taxon>
        <taxon>Craniata</taxon>
        <taxon>Vertebrata</taxon>
        <taxon>Euteleostomi</taxon>
        <taxon>Actinopterygii</taxon>
        <taxon>Neopterygii</taxon>
        <taxon>Teleostei</taxon>
        <taxon>Albuliformes</taxon>
        <taxon>Albulidae</taxon>
        <taxon>Albula</taxon>
    </lineage>
</organism>
<evidence type="ECO:0000256" key="4">
    <source>
        <dbReference type="SAM" id="MobiDB-lite"/>
    </source>
</evidence>
<name>A0A8T3E521_9TELE</name>
<feature type="compositionally biased region" description="Gly residues" evidence="4">
    <location>
        <begin position="1003"/>
        <end position="1014"/>
    </location>
</feature>
<dbReference type="PANTHER" id="PTHR15185">
    <property type="entry name" value="BCL9"/>
    <property type="match status" value="1"/>
</dbReference>
<feature type="compositionally biased region" description="Low complexity" evidence="4">
    <location>
        <begin position="943"/>
        <end position="954"/>
    </location>
</feature>
<feature type="compositionally biased region" description="Polar residues" evidence="4">
    <location>
        <begin position="244"/>
        <end position="265"/>
    </location>
</feature>
<feature type="compositionally biased region" description="Low complexity" evidence="4">
    <location>
        <begin position="426"/>
        <end position="460"/>
    </location>
</feature>
<feature type="region of interest" description="Disordered" evidence="4">
    <location>
        <begin position="1222"/>
        <end position="1241"/>
    </location>
</feature>
<evidence type="ECO:0000313" key="7">
    <source>
        <dbReference type="Proteomes" id="UP000829720"/>
    </source>
</evidence>
<dbReference type="GO" id="GO:1990907">
    <property type="term" value="C:beta-catenin-TCF complex"/>
    <property type="evidence" value="ECO:0007669"/>
    <property type="project" value="TreeGrafter"/>
</dbReference>
<feature type="compositionally biased region" description="Low complexity" evidence="4">
    <location>
        <begin position="923"/>
        <end position="934"/>
    </location>
</feature>
<evidence type="ECO:0000313" key="6">
    <source>
        <dbReference type="EMBL" id="KAI1903770.1"/>
    </source>
</evidence>
<dbReference type="InterPro" id="IPR013083">
    <property type="entry name" value="Znf_RING/FYVE/PHD"/>
</dbReference>
<feature type="region of interest" description="Disordered" evidence="4">
    <location>
        <begin position="231"/>
        <end position="387"/>
    </location>
</feature>
<feature type="compositionally biased region" description="Gly residues" evidence="4">
    <location>
        <begin position="271"/>
        <end position="284"/>
    </location>
</feature>
<dbReference type="OrthoDB" id="7668649at2759"/>
<gene>
    <name evidence="6" type="ORF">AGOR_G00030640</name>
</gene>
<comment type="similarity">
    <text evidence="2">Belongs to the BCL9 family.</text>
</comment>
<dbReference type="GO" id="GO:0060070">
    <property type="term" value="P:canonical Wnt signaling pathway"/>
    <property type="evidence" value="ECO:0007669"/>
    <property type="project" value="InterPro"/>
</dbReference>
<keyword evidence="7" id="KW-1185">Reference proteome</keyword>
<feature type="region of interest" description="Disordered" evidence="4">
    <location>
        <begin position="1246"/>
        <end position="1378"/>
    </location>
</feature>
<feature type="compositionally biased region" description="Gly residues" evidence="4">
    <location>
        <begin position="69"/>
        <end position="78"/>
    </location>
</feature>
<keyword evidence="3" id="KW-0539">Nucleus</keyword>
<feature type="compositionally biased region" description="Basic and acidic residues" evidence="4">
    <location>
        <begin position="85"/>
        <end position="97"/>
    </location>
</feature>
<evidence type="ECO:0000256" key="3">
    <source>
        <dbReference type="ARBA" id="ARBA00023242"/>
    </source>
</evidence>
<feature type="compositionally biased region" description="Low complexity" evidence="4">
    <location>
        <begin position="339"/>
        <end position="355"/>
    </location>
</feature>
<accession>A0A8T3E521</accession>
<dbReference type="PANTHER" id="PTHR15185:SF3">
    <property type="entry name" value="B-CELL CLL_LYMPHOMA 9-LIKE PROTEIN"/>
    <property type="match status" value="1"/>
</dbReference>
<feature type="region of interest" description="Disordered" evidence="4">
    <location>
        <begin position="127"/>
        <end position="148"/>
    </location>
</feature>
<sequence>MHSENKLTNHGKQVISSAQSQLNPNVNQQQQQQQGPACNLGPKGVGPGNHGAKANQISPGNPGLKGASQSGGGVGGVPKGKTKRERSVSMDSGELRDALAPTLEPDTKVEGVMRSKRRCVLEKKQPYSGDEWYSGGETEEDEEKPAAAPLRAGQALPTPSTLGPLGDSAGPVVGRGLGPGLRADLASLPRPPQQVVYVFTTNLANRAAEAVVHGHADSILVYHQKNVPRTKLEQCGPSGKLPTLSEQLSSGGTPPTGTPKSQSGTPRPASVGGGAGGHPHGGGTPSSTGHPEEEPPQVRPGGNGGSSLGPHLAGSGPNNPQMGGGRPGTGEGVGMLPQASSGVSPSPSPGGAVPGHLVGEQGPREGPLSGGGSVGVDGLSQEQLEHRERSLQTLRDIERLLLRSGGPGEHPGGPNGNPGNVGAGGNSLNSAGGNGVNNLESNNGNSGRGGSNCNSNNAGLGPPGALKKYEEPLQSMISQTQSLGGPGLDDPQMGPHHHGLPGLHGHPHHHHHPHHPHLSSPPGLDMGPMMGPEGLTPEQAAWRKLQEEYYQEKRRQQEMMPHPHHRMLGMGEIGMMRGPPPPYHSKPGDPQWGPPMMAGVGPGMGPGNGRLMDMHPDGVRGPRFLGQMQRGPPGGGGYHGNPPGGMGLPMETMGHQRPPRPGMGAGPMTSPRTWAGHLQGDPERLQMREEIFRMLEKRQQLQGLHRLELDRLAKQQQGGARLMDAPGMGPVGFPNSAMGGGPPLPPPGRGDPMDYPGSRGMMGSPIDGGGGNGPPGPRELAEMNMNINLQMSGPQLHMIAGGKSRGGGPDGGGEMLTPEEMARARAAQNGGGGGFLPQEAGPGSDMFGPDQQGPSPIGGTSRLSHMSMSSGPGPRGGDLGPRCSSELSLNINPMGSPALPPPHPLKSPSLSQAASPLMPSPSAPSLKSPQVASAGPPPPQLPPATTGAGTPSSSIKSPQVMGPSSLGLHSPSGSPGHLKSPAMPIASPGWVASPKAALPSPGGPAGVKGVGNGGSSSTDTGPSLPPRSTNSTPISQPGSINPSMPFTSSPDGPPSQNPLSLIMSQMSKYAMPSSTPLYHDAIKTIATSDDEMMPDRPMMPGMGMAGNMGNHQSSQMLLTPQNSMGGPHSGSQSPMGMVLHGQPQLSHDPSGPMLHSPNPMGMPGVNPAMMGAGGGPGGPDGMGPCNISPMLPQNQIGGSTLPRRMLGYHTTSCTCLVRGCPTSGRGPRQMPSPMPVGDGPDLSDVIRPTPTGIPEFDLSRIIPSDKPSSTLQYFPKNEPMAPQGPGPGLPSHQGQPPQPQPPPHHLKQHPPGSAPPNSNTSVPAPGSSNPHLANLQNMMAEQGLPPASHPSHMEMRSGLGGPRGMGGPPGGGGGGGGMGPMCHPGHMMAAPANMISQQNLMMMQAKQRGMPIHGDPYVQQGPLMSPQGPMMGPPHPQSGMMGPQGPFRQRGMPLDGPLRYGPGNMANMPF</sequence>
<feature type="compositionally biased region" description="Low complexity" evidence="4">
    <location>
        <begin position="518"/>
        <end position="534"/>
    </location>
</feature>
<feature type="region of interest" description="Disordered" evidence="4">
    <location>
        <begin position="403"/>
        <end position="467"/>
    </location>
</feature>
<proteinExistence type="inferred from homology"/>
<feature type="compositionally biased region" description="Polar residues" evidence="4">
    <location>
        <begin position="1315"/>
        <end position="1339"/>
    </location>
</feature>
<dbReference type="GO" id="GO:0030512">
    <property type="term" value="P:negative regulation of transforming growth factor beta receptor signaling pathway"/>
    <property type="evidence" value="ECO:0007669"/>
    <property type="project" value="TreeGrafter"/>
</dbReference>
<dbReference type="GO" id="GO:0045944">
    <property type="term" value="P:positive regulation of transcription by RNA polymerase II"/>
    <property type="evidence" value="ECO:0007669"/>
    <property type="project" value="TreeGrafter"/>
</dbReference>
<feature type="compositionally biased region" description="Low complexity" evidence="4">
    <location>
        <begin position="962"/>
        <end position="978"/>
    </location>
</feature>
<dbReference type="EMBL" id="JAERUA010000002">
    <property type="protein sequence ID" value="KAI1903770.1"/>
    <property type="molecule type" value="Genomic_DNA"/>
</dbReference>
<protein>
    <recommendedName>
        <fullName evidence="5">B-cell lymphoma 9 beta-catenin binding domain-containing protein</fullName>
    </recommendedName>
</protein>
<comment type="subcellular location">
    <subcellularLocation>
        <location evidence="1">Nucleus</location>
    </subcellularLocation>
</comment>
<evidence type="ECO:0000256" key="2">
    <source>
        <dbReference type="ARBA" id="ARBA00009200"/>
    </source>
</evidence>
<dbReference type="InterPro" id="IPR015668">
    <property type="entry name" value="Bcl-9/Bcl-9l"/>
</dbReference>
<dbReference type="Proteomes" id="UP000829720">
    <property type="component" value="Unassembled WGS sequence"/>
</dbReference>
<dbReference type="Gene3D" id="3.30.40.10">
    <property type="entry name" value="Zinc/RING finger domain, C3HC4 (zinc finger)"/>
    <property type="match status" value="1"/>
</dbReference>
<feature type="compositionally biased region" description="Polar residues" evidence="4">
    <location>
        <begin position="8"/>
        <end position="27"/>
    </location>
</feature>
<dbReference type="Pfam" id="PF11502">
    <property type="entry name" value="BCL9"/>
    <property type="match status" value="1"/>
</dbReference>
<dbReference type="GO" id="GO:0008013">
    <property type="term" value="F:beta-catenin binding"/>
    <property type="evidence" value="ECO:0007669"/>
    <property type="project" value="InterPro"/>
</dbReference>
<feature type="compositionally biased region" description="Polar residues" evidence="4">
    <location>
        <begin position="1018"/>
        <end position="1050"/>
    </location>
</feature>
<feature type="region of interest" description="Disordered" evidence="4">
    <location>
        <begin position="826"/>
        <end position="1060"/>
    </location>
</feature>
<feature type="compositionally biased region" description="Gly residues" evidence="4">
    <location>
        <begin position="1358"/>
        <end position="1378"/>
    </location>
</feature>
<comment type="caution">
    <text evidence="6">The sequence shown here is derived from an EMBL/GenBank/DDBJ whole genome shotgun (WGS) entry which is preliminary data.</text>
</comment>
<feature type="domain" description="B-cell lymphoma 9 beta-catenin binding" evidence="5">
    <location>
        <begin position="378"/>
        <end position="406"/>
    </location>
</feature>
<feature type="compositionally biased region" description="Basic residues" evidence="4">
    <location>
        <begin position="495"/>
        <end position="517"/>
    </location>
</feature>
<feature type="region of interest" description="Disordered" evidence="4">
    <location>
        <begin position="1"/>
        <end position="107"/>
    </location>
</feature>
<dbReference type="GO" id="GO:0003713">
    <property type="term" value="F:transcription coactivator activity"/>
    <property type="evidence" value="ECO:0007669"/>
    <property type="project" value="InterPro"/>
</dbReference>
<evidence type="ECO:0000259" key="5">
    <source>
        <dbReference type="Pfam" id="PF11502"/>
    </source>
</evidence>
<feature type="region of interest" description="Disordered" evidence="4">
    <location>
        <begin position="479"/>
        <end position="534"/>
    </location>
</feature>
<feature type="compositionally biased region" description="Low complexity" evidence="4">
    <location>
        <begin position="906"/>
        <end position="917"/>
    </location>
</feature>
<dbReference type="InterPro" id="IPR024670">
    <property type="entry name" value="BCL9_beta-catenin-bd_dom"/>
</dbReference>